<sequence length="503" mass="57655">MSSPMVISTIGNIKENFDNILSKSCLVKNFCRLALVSGLILFVAFVLFLNDPSCSSLKLSYTFQRPNTQFSSSSSSSLTLPNEEGLIDSPTNVSHLVFGLQSSEKTYHFRKAYVESWWKPNRTRGYVYLDTNPSGDLLPWSSKSPRYRINDDLSKLIEEINPISVLMPRMVHGIMELFREEHEGMRWLIMGDDDTMFFVDNLVDVLSKYDHRKYYYIGYPSEFVLPNHLFSFNQAFGGGGIILSYPLAKALVNDMDRCLRTYSNLSADLMIMACIADIGVNLTPNNGVHQNDLRGDYSGFLSSHPKELVLSIHHWDVLDPIFPSMNRFQSAQHLMKAGNVDQSRLFQQTICHHRQMNWTFSISWGYSAHIYEKIQRRSWLMSPIETFRGWRKSKQEPKFMFNTTRPFGDPCEAPHIFFFESIKKMSDTKEIHTIYARQGSRNLPSCGVSGNHSAEFVHKLHVLSSPNRRPEVDRAECCDVVRVAGTGEAEVRFRECKIDEIIA</sequence>
<dbReference type="EMBL" id="OX459122">
    <property type="protein sequence ID" value="CAI9106291.1"/>
    <property type="molecule type" value="Genomic_DNA"/>
</dbReference>
<feature type="transmembrane region" description="Helical" evidence="1">
    <location>
        <begin position="30"/>
        <end position="49"/>
    </location>
</feature>
<gene>
    <name evidence="2" type="ORF">OLC1_LOCUS14811</name>
</gene>
<accession>A0AAV1DFT4</accession>
<evidence type="ECO:0000313" key="2">
    <source>
        <dbReference type="EMBL" id="CAI9106291.1"/>
    </source>
</evidence>
<dbReference type="InterPro" id="IPR006740">
    <property type="entry name" value="DUF604"/>
</dbReference>
<proteinExistence type="predicted"/>
<evidence type="ECO:0000256" key="1">
    <source>
        <dbReference type="SAM" id="Phobius"/>
    </source>
</evidence>
<keyword evidence="3" id="KW-1185">Reference proteome</keyword>
<keyword evidence="1" id="KW-0472">Membrane</keyword>
<protein>
    <submittedName>
        <fullName evidence="2">OLC1v1005417C1</fullName>
    </submittedName>
</protein>
<name>A0AAV1DFT4_OLDCO</name>
<dbReference type="Pfam" id="PF04646">
    <property type="entry name" value="DUF604"/>
    <property type="match status" value="1"/>
</dbReference>
<dbReference type="Gene3D" id="3.90.550.50">
    <property type="match status" value="1"/>
</dbReference>
<reference evidence="2" key="1">
    <citation type="submission" date="2023-03" db="EMBL/GenBank/DDBJ databases">
        <authorList>
            <person name="Julca I."/>
        </authorList>
    </citation>
    <scope>NUCLEOTIDE SEQUENCE</scope>
</reference>
<keyword evidence="1" id="KW-0812">Transmembrane</keyword>
<organism evidence="2 3">
    <name type="scientific">Oldenlandia corymbosa var. corymbosa</name>
    <dbReference type="NCBI Taxonomy" id="529605"/>
    <lineage>
        <taxon>Eukaryota</taxon>
        <taxon>Viridiplantae</taxon>
        <taxon>Streptophyta</taxon>
        <taxon>Embryophyta</taxon>
        <taxon>Tracheophyta</taxon>
        <taxon>Spermatophyta</taxon>
        <taxon>Magnoliopsida</taxon>
        <taxon>eudicotyledons</taxon>
        <taxon>Gunneridae</taxon>
        <taxon>Pentapetalae</taxon>
        <taxon>asterids</taxon>
        <taxon>lamiids</taxon>
        <taxon>Gentianales</taxon>
        <taxon>Rubiaceae</taxon>
        <taxon>Rubioideae</taxon>
        <taxon>Spermacoceae</taxon>
        <taxon>Hedyotis-Oldenlandia complex</taxon>
        <taxon>Oldenlandia</taxon>
    </lineage>
</organism>
<dbReference type="AlphaFoldDB" id="A0AAV1DFT4"/>
<dbReference type="PANTHER" id="PTHR10811">
    <property type="entry name" value="FRINGE-RELATED"/>
    <property type="match status" value="1"/>
</dbReference>
<dbReference type="Proteomes" id="UP001161247">
    <property type="component" value="Chromosome 5"/>
</dbReference>
<evidence type="ECO:0000313" key="3">
    <source>
        <dbReference type="Proteomes" id="UP001161247"/>
    </source>
</evidence>
<keyword evidence="1" id="KW-1133">Transmembrane helix</keyword>